<dbReference type="AlphaFoldDB" id="A0AAW8RAP5"/>
<dbReference type="InterPro" id="IPR037883">
    <property type="entry name" value="Knr4/Smi1-like_sf"/>
</dbReference>
<dbReference type="RefSeq" id="WP_311780012.1">
    <property type="nucleotide sequence ID" value="NZ_JALRMR010000003.1"/>
</dbReference>
<evidence type="ECO:0000313" key="3">
    <source>
        <dbReference type="Proteomes" id="UP001249945"/>
    </source>
</evidence>
<comment type="caution">
    <text evidence="2">The sequence shown here is derived from an EMBL/GenBank/DDBJ whole genome shotgun (WGS) entry which is preliminary data.</text>
</comment>
<dbReference type="EMBL" id="JALRMR010000003">
    <property type="protein sequence ID" value="MDT1973376.1"/>
    <property type="molecule type" value="Genomic_DNA"/>
</dbReference>
<evidence type="ECO:0000313" key="2">
    <source>
        <dbReference type="EMBL" id="MDT1973376.1"/>
    </source>
</evidence>
<organism evidence="2 3">
    <name type="scientific">Carnobacterium divergens</name>
    <name type="common">Lactobacillus divergens</name>
    <dbReference type="NCBI Taxonomy" id="2748"/>
    <lineage>
        <taxon>Bacteria</taxon>
        <taxon>Bacillati</taxon>
        <taxon>Bacillota</taxon>
        <taxon>Bacilli</taxon>
        <taxon>Lactobacillales</taxon>
        <taxon>Carnobacteriaceae</taxon>
        <taxon>Carnobacterium</taxon>
    </lineage>
</organism>
<dbReference type="SUPFAM" id="SSF160631">
    <property type="entry name" value="SMI1/KNR4-like"/>
    <property type="match status" value="1"/>
</dbReference>
<proteinExistence type="predicted"/>
<dbReference type="InterPro" id="IPR018958">
    <property type="entry name" value="Knr4/Smi1-like_dom"/>
</dbReference>
<protein>
    <submittedName>
        <fullName evidence="2">SMI1/KNR4 family protein</fullName>
    </submittedName>
</protein>
<evidence type="ECO:0000259" key="1">
    <source>
        <dbReference type="SMART" id="SM00860"/>
    </source>
</evidence>
<dbReference type="SMART" id="SM00860">
    <property type="entry name" value="SMI1_KNR4"/>
    <property type="match status" value="1"/>
</dbReference>
<dbReference type="Proteomes" id="UP001249945">
    <property type="component" value="Unassembled WGS sequence"/>
</dbReference>
<dbReference type="Gene3D" id="3.40.1580.10">
    <property type="entry name" value="SMI1/KNR4-like"/>
    <property type="match status" value="1"/>
</dbReference>
<sequence>MFEVKKDSVVVSPSDETIKKFNEFYRVNLPEDYVEFLKQYNGAEPVTNVFSTLKREYLVEKFLCLLSKEDRDRLTDDSWSELGVVITEIDERLIDDEDLIGVNIIPIAALFSGDFVCLDFRENKSSPNVCVWFHEESGEFSPSVEKISSNFTEFLNQLHV</sequence>
<feature type="domain" description="Knr4/Smi1-like" evidence="1">
    <location>
        <begin position="12"/>
        <end position="157"/>
    </location>
</feature>
<dbReference type="Pfam" id="PF14568">
    <property type="entry name" value="SUKH_6"/>
    <property type="match status" value="1"/>
</dbReference>
<reference evidence="2" key="1">
    <citation type="submission" date="2022-04" db="EMBL/GenBank/DDBJ databases">
        <title>Draft genome sequences of lactic acid bacteria (LAB) strains involved in meat spoilage.</title>
        <authorList>
            <person name="Palevich N."/>
        </authorList>
    </citation>
    <scope>NUCLEOTIDE SEQUENCE</scope>
    <source>
        <strain evidence="2">9-14</strain>
    </source>
</reference>
<gene>
    <name evidence="2" type="ORF">MX635_03100</name>
</gene>
<name>A0AAW8RAP5_CARDV</name>
<accession>A0AAW8RAP5</accession>